<sequence length="228" mass="24618">MRVHLRLPSPLGVTALHVPATAMAGTLLPDWDAFLRTRARIVDANTPLSELSVNGLVEIEVVPRLRGGKGGFGANLRSQGGRMSASKSTNFDSCKDLNGRRLGTVKEAQKQADLIENWDEMQTKAKAEERSKLEALERKLGVSSNADVGEVDVEELARKKHKFDDSKFLEESREIKDNVRSAVGAALLKKRKKTKAPGPDGKALGVKEAAKVAQKKVGVKTASAKLAA</sequence>
<dbReference type="GeneID" id="85494909"/>
<dbReference type="GO" id="GO:0006397">
    <property type="term" value="P:mRNA processing"/>
    <property type="evidence" value="ECO:0007669"/>
    <property type="project" value="UniProtKB-KW"/>
</dbReference>
<dbReference type="GO" id="GO:0005737">
    <property type="term" value="C:cytoplasm"/>
    <property type="evidence" value="ECO:0007669"/>
    <property type="project" value="UniProtKB-SubCell"/>
</dbReference>
<keyword evidence="7" id="KW-0539">Nucleus</keyword>
<dbReference type="InterPro" id="IPR051421">
    <property type="entry name" value="RNA_Proc_DNA_Dmg_Regulator"/>
</dbReference>
<dbReference type="RefSeq" id="XP_060456304.1">
    <property type="nucleotide sequence ID" value="XM_060599629.1"/>
</dbReference>
<evidence type="ECO:0000256" key="1">
    <source>
        <dbReference type="ARBA" id="ARBA00004123"/>
    </source>
</evidence>
<keyword evidence="5" id="KW-0507">mRNA processing</keyword>
<evidence type="ECO:0000313" key="10">
    <source>
        <dbReference type="EMBL" id="BEI91039.1"/>
    </source>
</evidence>
<dbReference type="GO" id="GO:0008380">
    <property type="term" value="P:RNA splicing"/>
    <property type="evidence" value="ECO:0007669"/>
    <property type="project" value="UniProtKB-KW"/>
</dbReference>
<gene>
    <name evidence="10" type="ORF">CcaverHIS019_0311090</name>
</gene>
<keyword evidence="4" id="KW-0963">Cytoplasm</keyword>
<dbReference type="PANTHER" id="PTHR12786:SF1">
    <property type="entry name" value="SPLICING REGULATOR SDE2"/>
    <property type="match status" value="1"/>
</dbReference>
<dbReference type="GO" id="GO:0005634">
    <property type="term" value="C:nucleus"/>
    <property type="evidence" value="ECO:0007669"/>
    <property type="project" value="UniProtKB-SubCell"/>
</dbReference>
<evidence type="ECO:0000256" key="2">
    <source>
        <dbReference type="ARBA" id="ARBA00004496"/>
    </source>
</evidence>
<dbReference type="KEGG" id="ccac:CcaHIS019_0311090"/>
<reference evidence="10" key="1">
    <citation type="journal article" date="2023" name="BMC Genomics">
        <title>Chromosome-level genome assemblies of Cutaneotrichosporon spp. (Trichosporonales, Basidiomycota) reveal imbalanced evolution between nucleotide sequences and chromosome synteny.</title>
        <authorList>
            <person name="Kobayashi Y."/>
            <person name="Kayamori A."/>
            <person name="Aoki K."/>
            <person name="Shiwa Y."/>
            <person name="Matsutani M."/>
            <person name="Fujita N."/>
            <person name="Sugita T."/>
            <person name="Iwasaki W."/>
            <person name="Tanaka N."/>
            <person name="Takashima M."/>
        </authorList>
    </citation>
    <scope>NUCLEOTIDE SEQUENCE</scope>
    <source>
        <strain evidence="10">HIS019</strain>
    </source>
</reference>
<dbReference type="AlphaFoldDB" id="A0AA48L318"/>
<accession>A0AA48L318</accession>
<keyword evidence="11" id="KW-1185">Reference proteome</keyword>
<keyword evidence="8" id="KW-0131">Cell cycle</keyword>
<evidence type="ECO:0000256" key="3">
    <source>
        <dbReference type="ARBA" id="ARBA00008726"/>
    </source>
</evidence>
<keyword evidence="6" id="KW-0508">mRNA splicing</keyword>
<evidence type="ECO:0000313" key="11">
    <source>
        <dbReference type="Proteomes" id="UP001233271"/>
    </source>
</evidence>
<proteinExistence type="inferred from homology"/>
<evidence type="ECO:0000256" key="6">
    <source>
        <dbReference type="ARBA" id="ARBA00023187"/>
    </source>
</evidence>
<dbReference type="EMBL" id="AP028214">
    <property type="protein sequence ID" value="BEI91039.1"/>
    <property type="molecule type" value="Genomic_DNA"/>
</dbReference>
<evidence type="ECO:0000256" key="5">
    <source>
        <dbReference type="ARBA" id="ARBA00022664"/>
    </source>
</evidence>
<evidence type="ECO:0000256" key="7">
    <source>
        <dbReference type="ARBA" id="ARBA00023242"/>
    </source>
</evidence>
<dbReference type="Proteomes" id="UP001233271">
    <property type="component" value="Chromosome 3"/>
</dbReference>
<protein>
    <recommendedName>
        <fullName evidence="9">SDE2-like domain-containing protein</fullName>
    </recommendedName>
</protein>
<comment type="similarity">
    <text evidence="3">Belongs to the SDE2 family.</text>
</comment>
<evidence type="ECO:0000256" key="8">
    <source>
        <dbReference type="ARBA" id="ARBA00023306"/>
    </source>
</evidence>
<dbReference type="InterPro" id="IPR053822">
    <property type="entry name" value="SDE2-like_dom"/>
</dbReference>
<name>A0AA48L318_9TREE</name>
<organism evidence="10 11">
    <name type="scientific">Cutaneotrichosporon cavernicola</name>
    <dbReference type="NCBI Taxonomy" id="279322"/>
    <lineage>
        <taxon>Eukaryota</taxon>
        <taxon>Fungi</taxon>
        <taxon>Dikarya</taxon>
        <taxon>Basidiomycota</taxon>
        <taxon>Agaricomycotina</taxon>
        <taxon>Tremellomycetes</taxon>
        <taxon>Trichosporonales</taxon>
        <taxon>Trichosporonaceae</taxon>
        <taxon>Cutaneotrichosporon</taxon>
    </lineage>
</organism>
<feature type="domain" description="SDE2-like" evidence="9">
    <location>
        <begin position="67"/>
        <end position="183"/>
    </location>
</feature>
<evidence type="ECO:0000259" key="9">
    <source>
        <dbReference type="Pfam" id="PF22782"/>
    </source>
</evidence>
<comment type="subcellular location">
    <subcellularLocation>
        <location evidence="2">Cytoplasm</location>
    </subcellularLocation>
    <subcellularLocation>
        <location evidence="1">Nucleus</location>
    </subcellularLocation>
</comment>
<evidence type="ECO:0000256" key="4">
    <source>
        <dbReference type="ARBA" id="ARBA00022490"/>
    </source>
</evidence>
<dbReference type="Pfam" id="PF22782">
    <property type="entry name" value="SDE2"/>
    <property type="match status" value="1"/>
</dbReference>
<dbReference type="PANTHER" id="PTHR12786">
    <property type="entry name" value="SPLICING FACTOR SF3A-RELATED"/>
    <property type="match status" value="1"/>
</dbReference>